<dbReference type="SUPFAM" id="SSF53756">
    <property type="entry name" value="UDP-Glycosyltransferase/glycogen phosphorylase"/>
    <property type="match status" value="1"/>
</dbReference>
<keyword evidence="2" id="KW-0808">Transferase</keyword>
<dbReference type="PANTHER" id="PTHR48050">
    <property type="entry name" value="STEROL 3-BETA-GLUCOSYLTRANSFERASE"/>
    <property type="match status" value="1"/>
</dbReference>
<dbReference type="Proteomes" id="UP000182740">
    <property type="component" value="Unassembled WGS sequence"/>
</dbReference>
<organism evidence="2 3">
    <name type="scientific">Amycolatopsis australiensis</name>
    <dbReference type="NCBI Taxonomy" id="546364"/>
    <lineage>
        <taxon>Bacteria</taxon>
        <taxon>Bacillati</taxon>
        <taxon>Actinomycetota</taxon>
        <taxon>Actinomycetes</taxon>
        <taxon>Pseudonocardiales</taxon>
        <taxon>Pseudonocardiaceae</taxon>
        <taxon>Amycolatopsis</taxon>
    </lineage>
</organism>
<name>A0A1K1SET9_9PSEU</name>
<keyword evidence="3" id="KW-1185">Reference proteome</keyword>
<dbReference type="STRING" id="546364.SAMN04489730_5509"/>
<evidence type="ECO:0000313" key="2">
    <source>
        <dbReference type="EMBL" id="SFW82814.1"/>
    </source>
</evidence>
<proteinExistence type="predicted"/>
<dbReference type="GO" id="GO:0017000">
    <property type="term" value="P:antibiotic biosynthetic process"/>
    <property type="evidence" value="ECO:0007669"/>
    <property type="project" value="UniProtKB-ARBA"/>
</dbReference>
<dbReference type="InterPro" id="IPR002213">
    <property type="entry name" value="UDP_glucos_trans"/>
</dbReference>
<dbReference type="PANTHER" id="PTHR48050:SF13">
    <property type="entry name" value="STEROL 3-BETA-GLUCOSYLTRANSFERASE UGT80A2"/>
    <property type="match status" value="1"/>
</dbReference>
<dbReference type="GO" id="GO:0008194">
    <property type="term" value="F:UDP-glycosyltransferase activity"/>
    <property type="evidence" value="ECO:0007669"/>
    <property type="project" value="InterPro"/>
</dbReference>
<protein>
    <submittedName>
        <fullName evidence="2">Glycosyltransferase, MGT family</fullName>
    </submittedName>
</protein>
<dbReference type="EMBL" id="FPJG01000006">
    <property type="protein sequence ID" value="SFW82814.1"/>
    <property type="molecule type" value="Genomic_DNA"/>
</dbReference>
<sequence>MARFLFVVPPLVGHVNPAVGVAAGLAARGHEVAWAGHEELLWQLAGPDALVFSCGLPAGAGERPAGLKGPAALRYLWEGFLVPLADAMAPGVAAAIEAFAPHVVVADQQALAGGLLAEARGLPWVTSATTSAELVDPLSGMPKVAEWVESLLDGLRTRIAGGRGTADPRFSPHGVLAFTTRELLGPAAVPPQVRLVGPALGARPSTTDFPWEWLDPAVPTVLVSLGTANTEAGAGFLAAAAEAFARLDARAVLADPGGVLAAVPPNVLVRPRVPQLALLSRVAAVLCHAGHNTVCEALWHGLPLVVAPIRDDQPIVAAQVVTAGAGIRLRFARPDADRIAEAVGKVLREPSYRRAAEAVGESFRAAGGSAAAAGQLEQLALESLARPRP</sequence>
<dbReference type="GO" id="GO:0016758">
    <property type="term" value="F:hexosyltransferase activity"/>
    <property type="evidence" value="ECO:0007669"/>
    <property type="project" value="UniProtKB-ARBA"/>
</dbReference>
<dbReference type="InterPro" id="IPR050426">
    <property type="entry name" value="Glycosyltransferase_28"/>
</dbReference>
<dbReference type="OrthoDB" id="764352at2"/>
<evidence type="ECO:0000313" key="3">
    <source>
        <dbReference type="Proteomes" id="UP000182740"/>
    </source>
</evidence>
<dbReference type="AlphaFoldDB" id="A0A1K1SET9"/>
<evidence type="ECO:0000259" key="1">
    <source>
        <dbReference type="Pfam" id="PF06722"/>
    </source>
</evidence>
<dbReference type="Gene3D" id="3.40.50.2000">
    <property type="entry name" value="Glycogen Phosphorylase B"/>
    <property type="match status" value="2"/>
</dbReference>
<reference evidence="3" key="1">
    <citation type="submission" date="2016-11" db="EMBL/GenBank/DDBJ databases">
        <authorList>
            <person name="Varghese N."/>
            <person name="Submissions S."/>
        </authorList>
    </citation>
    <scope>NUCLEOTIDE SEQUENCE [LARGE SCALE GENOMIC DNA]</scope>
    <source>
        <strain evidence="3">DSM 44671</strain>
    </source>
</reference>
<accession>A0A1K1SET9</accession>
<dbReference type="InterPro" id="IPR010610">
    <property type="entry name" value="EryCIII-like_C"/>
</dbReference>
<dbReference type="CDD" id="cd03784">
    <property type="entry name" value="GT1_Gtf-like"/>
    <property type="match status" value="1"/>
</dbReference>
<gene>
    <name evidence="2" type="ORF">SAMN04489730_5509</name>
</gene>
<feature type="domain" description="Erythromycin biosynthesis protein CIII-like C-terminal" evidence="1">
    <location>
        <begin position="243"/>
        <end position="368"/>
    </location>
</feature>
<dbReference type="Pfam" id="PF06722">
    <property type="entry name" value="EryCIII-like_C"/>
    <property type="match status" value="1"/>
</dbReference>
<dbReference type="RefSeq" id="WP_072478982.1">
    <property type="nucleotide sequence ID" value="NZ_FPJG01000006.1"/>
</dbReference>